<name>A0AAV7HEM9_DENCH</name>
<gene>
    <name evidence="2" type="ORF">IEQ34_006146</name>
</gene>
<keyword evidence="3" id="KW-1185">Reference proteome</keyword>
<dbReference type="EMBL" id="JAGFBR010000006">
    <property type="protein sequence ID" value="KAH0466043.1"/>
    <property type="molecule type" value="Genomic_DNA"/>
</dbReference>
<feature type="region of interest" description="Disordered" evidence="1">
    <location>
        <begin position="568"/>
        <end position="590"/>
    </location>
</feature>
<reference evidence="2 3" key="1">
    <citation type="journal article" date="2021" name="Hortic Res">
        <title>Chromosome-scale assembly of the Dendrobium chrysotoxum genome enhances the understanding of orchid evolution.</title>
        <authorList>
            <person name="Zhang Y."/>
            <person name="Zhang G.Q."/>
            <person name="Zhang D."/>
            <person name="Liu X.D."/>
            <person name="Xu X.Y."/>
            <person name="Sun W.H."/>
            <person name="Yu X."/>
            <person name="Zhu X."/>
            <person name="Wang Z.W."/>
            <person name="Zhao X."/>
            <person name="Zhong W.Y."/>
            <person name="Chen H."/>
            <person name="Yin W.L."/>
            <person name="Huang T."/>
            <person name="Niu S.C."/>
            <person name="Liu Z.J."/>
        </authorList>
    </citation>
    <scope>NUCLEOTIDE SEQUENCE [LARGE SCALE GENOMIC DNA]</scope>
    <source>
        <strain evidence="2">Lindl</strain>
    </source>
</reference>
<evidence type="ECO:0000313" key="3">
    <source>
        <dbReference type="Proteomes" id="UP000775213"/>
    </source>
</evidence>
<sequence length="610" mass="67779">MWNSLLPQTANRTPPSSRNYSVSLPHQPVEEAVRAKQSFGNIPMALRKMRKMNPEDIFEFAEFFDLSMKKISSERKGQLRAGIGECPIMEKPSRRAVIAGNSSSPYSKRGSEKKRGPPGYGSHEKKVTYNRRRVQVGVEKMNLQGDIIAERITERDEGQSSRPIRISEDPENEIPVKVNIPRVDSAPTAPGSCFAVTSLLESVRRRECSYSRSPPSKSLHNTPYFASLYLIDRTQKLIHRLFGRTIAENDVSSGLALGTQISFPGHSTPPGRAVMLSDEEDAIMKMIEMQLKALPTIPRAESKRKEILEEMMRKLMEMRSKIPPTVLITNPNQNLIRIPLAKSKGKEIGLINRHIRSFILISILNFGSDTILVTTRPDKLAIPLRFPQKLPVAARPKPLLSAALFFSFARPNKTHVWNEGTEGGVSIVMAIGQGRLDRSAQQAVEGAEPRTKSREILTPVVWSSKAYHISFSSVGKFTLEQQTEYNGLINHHDVLLKLSLEVDAAIARLSKPCVARVSVNIDAATLLKQMKGARSLVQTGCPKATPLGNNYFNDFLAFGGIGRLRKGANESSRARVRPNPSSTREPNPKLKLKLELKSSSKGKLELGSCH</sequence>
<evidence type="ECO:0000313" key="2">
    <source>
        <dbReference type="EMBL" id="KAH0466043.1"/>
    </source>
</evidence>
<proteinExistence type="predicted"/>
<dbReference type="Proteomes" id="UP000775213">
    <property type="component" value="Unassembled WGS sequence"/>
</dbReference>
<feature type="region of interest" description="Disordered" evidence="1">
    <location>
        <begin position="1"/>
        <end position="23"/>
    </location>
</feature>
<accession>A0AAV7HEM9</accession>
<dbReference type="AlphaFoldDB" id="A0AAV7HEM9"/>
<comment type="caution">
    <text evidence="2">The sequence shown here is derived from an EMBL/GenBank/DDBJ whole genome shotgun (WGS) entry which is preliminary data.</text>
</comment>
<protein>
    <submittedName>
        <fullName evidence="2">Uncharacterized protein</fullName>
    </submittedName>
</protein>
<evidence type="ECO:0000256" key="1">
    <source>
        <dbReference type="SAM" id="MobiDB-lite"/>
    </source>
</evidence>
<organism evidence="2 3">
    <name type="scientific">Dendrobium chrysotoxum</name>
    <name type="common">Orchid</name>
    <dbReference type="NCBI Taxonomy" id="161865"/>
    <lineage>
        <taxon>Eukaryota</taxon>
        <taxon>Viridiplantae</taxon>
        <taxon>Streptophyta</taxon>
        <taxon>Embryophyta</taxon>
        <taxon>Tracheophyta</taxon>
        <taxon>Spermatophyta</taxon>
        <taxon>Magnoliopsida</taxon>
        <taxon>Liliopsida</taxon>
        <taxon>Asparagales</taxon>
        <taxon>Orchidaceae</taxon>
        <taxon>Epidendroideae</taxon>
        <taxon>Malaxideae</taxon>
        <taxon>Dendrobiinae</taxon>
        <taxon>Dendrobium</taxon>
    </lineage>
</organism>
<feature type="region of interest" description="Disordered" evidence="1">
    <location>
        <begin position="92"/>
        <end position="127"/>
    </location>
</feature>